<accession>A0A914PUG2</accession>
<dbReference type="PANTHER" id="PTHR43628">
    <property type="entry name" value="ACTIVATOR OF C KINASE PROTEIN 1-RELATED"/>
    <property type="match status" value="1"/>
</dbReference>
<dbReference type="WBParaSite" id="PDA_v2.g18473.t1">
    <property type="protein sequence ID" value="PDA_v2.g18473.t1"/>
    <property type="gene ID" value="PDA_v2.g18473"/>
</dbReference>
<dbReference type="InterPro" id="IPR006597">
    <property type="entry name" value="Sel1-like"/>
</dbReference>
<name>A0A914PUG2_9BILA</name>
<dbReference type="PANTHER" id="PTHR43628:SF1">
    <property type="entry name" value="CHITIN SYNTHASE REGULATORY FACTOR 2-RELATED"/>
    <property type="match status" value="1"/>
</dbReference>
<keyword evidence="1" id="KW-1185">Reference proteome</keyword>
<protein>
    <submittedName>
        <fullName evidence="2">Uncharacterized protein</fullName>
    </submittedName>
</protein>
<dbReference type="AlphaFoldDB" id="A0A914PUG2"/>
<organism evidence="1 2">
    <name type="scientific">Panagrolaimus davidi</name>
    <dbReference type="NCBI Taxonomy" id="227884"/>
    <lineage>
        <taxon>Eukaryota</taxon>
        <taxon>Metazoa</taxon>
        <taxon>Ecdysozoa</taxon>
        <taxon>Nematoda</taxon>
        <taxon>Chromadorea</taxon>
        <taxon>Rhabditida</taxon>
        <taxon>Tylenchina</taxon>
        <taxon>Panagrolaimomorpha</taxon>
        <taxon>Panagrolaimoidea</taxon>
        <taxon>Panagrolaimidae</taxon>
        <taxon>Panagrolaimus</taxon>
    </lineage>
</organism>
<reference evidence="2" key="1">
    <citation type="submission" date="2022-11" db="UniProtKB">
        <authorList>
            <consortium name="WormBaseParasite"/>
        </authorList>
    </citation>
    <scope>IDENTIFICATION</scope>
</reference>
<dbReference type="SUPFAM" id="SSF81901">
    <property type="entry name" value="HCP-like"/>
    <property type="match status" value="1"/>
</dbReference>
<dbReference type="Proteomes" id="UP000887578">
    <property type="component" value="Unplaced"/>
</dbReference>
<proteinExistence type="predicted"/>
<dbReference type="SMART" id="SM00671">
    <property type="entry name" value="SEL1"/>
    <property type="match status" value="5"/>
</dbReference>
<dbReference type="InterPro" id="IPR011990">
    <property type="entry name" value="TPR-like_helical_dom_sf"/>
</dbReference>
<dbReference type="InterPro" id="IPR052945">
    <property type="entry name" value="Mitotic_Regulator"/>
</dbReference>
<evidence type="ECO:0000313" key="2">
    <source>
        <dbReference type="WBParaSite" id="PDA_v2.g18473.t1"/>
    </source>
</evidence>
<dbReference type="Pfam" id="PF08238">
    <property type="entry name" value="Sel1"/>
    <property type="match status" value="5"/>
</dbReference>
<evidence type="ECO:0000313" key="1">
    <source>
        <dbReference type="Proteomes" id="UP000887578"/>
    </source>
</evidence>
<sequence length="496" mass="56190">MSEEEFRNVKKHFQSLPGIDDVMKGHQYRIGIEVQQDYKKAAECYEKAANLGNPIGMYYLGLLYQDGNGVKRDFEESMKWLLKAANTKPTSLIASLLTYCFGKEGIAEAQHAIAMNYLDGIGVNKDYRKAVEWFEKAVENGYAPSANNLGNLYNVGMGAEKSILKSFNYYKLAAEGGCTSAMCNLAHCYFKDVGYGPRFPSAEDNAEALKWLNLAANKGNPNAVEELKIFQENFNNKKERNFDDIIKKLESVTQAPQAHPLDSEQFGKLVYTFFYEEAALKGSSTAKQHMEIFENLTIALESFKKNNSEEFVKAMSKAIRLNPDIVGIPEIYMSLVECEKMKEYLQNVVKQFPENEYLAEKLSFDFLNNGELEAALKQIEMSLKRHPKSLRLLYSYADILEKQEPPSEKCIKAFDAFLDAAPEDNPNVPSCHYLKADYYTSIGNESKFLECYKAGLAAEKKQLPCFLPYNFKGKSAMEFLYAAYTRDSVINTRDKG</sequence>
<dbReference type="SUPFAM" id="SSF48452">
    <property type="entry name" value="TPR-like"/>
    <property type="match status" value="1"/>
</dbReference>
<dbReference type="Gene3D" id="1.25.40.10">
    <property type="entry name" value="Tetratricopeptide repeat domain"/>
    <property type="match status" value="3"/>
</dbReference>